<protein>
    <submittedName>
        <fullName evidence="2">Uncharacterized protein</fullName>
    </submittedName>
</protein>
<feature type="chain" id="PRO_5044768770" evidence="1">
    <location>
        <begin position="17"/>
        <end position="146"/>
    </location>
</feature>
<dbReference type="Proteomes" id="UP001530400">
    <property type="component" value="Unassembled WGS sequence"/>
</dbReference>
<keyword evidence="1" id="KW-0732">Signal</keyword>
<dbReference type="EMBL" id="JALLPJ020001192">
    <property type="protein sequence ID" value="KAL3774464.1"/>
    <property type="molecule type" value="Genomic_DNA"/>
</dbReference>
<sequence length="146" mass="15888">MNFIAAVKILSAVVYGTVEEHTPCVPEYTNVMKCMRSKNNDACLTCILDSVAGVQDNVTFPALIESNICGDLALCASEKCDPGCEEEWSTLHTCAERWADEFAEDADICPGLGQAASAKKDSPILIQDFHLPFNYTNAGLENMPSY</sequence>
<evidence type="ECO:0000313" key="2">
    <source>
        <dbReference type="EMBL" id="KAL3774464.1"/>
    </source>
</evidence>
<evidence type="ECO:0000256" key="1">
    <source>
        <dbReference type="SAM" id="SignalP"/>
    </source>
</evidence>
<keyword evidence="3" id="KW-1185">Reference proteome</keyword>
<evidence type="ECO:0000313" key="3">
    <source>
        <dbReference type="Proteomes" id="UP001530400"/>
    </source>
</evidence>
<feature type="signal peptide" evidence="1">
    <location>
        <begin position="1"/>
        <end position="16"/>
    </location>
</feature>
<name>A0ABD3NFW5_9STRA</name>
<comment type="caution">
    <text evidence="2">The sequence shown here is derived from an EMBL/GenBank/DDBJ whole genome shotgun (WGS) entry which is preliminary data.</text>
</comment>
<organism evidence="2 3">
    <name type="scientific">Cyclotella atomus</name>
    <dbReference type="NCBI Taxonomy" id="382360"/>
    <lineage>
        <taxon>Eukaryota</taxon>
        <taxon>Sar</taxon>
        <taxon>Stramenopiles</taxon>
        <taxon>Ochrophyta</taxon>
        <taxon>Bacillariophyta</taxon>
        <taxon>Coscinodiscophyceae</taxon>
        <taxon>Thalassiosirophycidae</taxon>
        <taxon>Stephanodiscales</taxon>
        <taxon>Stephanodiscaceae</taxon>
        <taxon>Cyclotella</taxon>
    </lineage>
</organism>
<dbReference type="AlphaFoldDB" id="A0ABD3NFW5"/>
<gene>
    <name evidence="2" type="ORF">ACHAWO_007613</name>
</gene>
<proteinExistence type="predicted"/>
<accession>A0ABD3NFW5</accession>
<reference evidence="2 3" key="1">
    <citation type="submission" date="2024-10" db="EMBL/GenBank/DDBJ databases">
        <title>Updated reference genomes for cyclostephanoid diatoms.</title>
        <authorList>
            <person name="Roberts W.R."/>
            <person name="Alverson A.J."/>
        </authorList>
    </citation>
    <scope>NUCLEOTIDE SEQUENCE [LARGE SCALE GENOMIC DNA]</scope>
    <source>
        <strain evidence="2 3">AJA010-31</strain>
    </source>
</reference>